<accession>A0ABM1E2L6</accession>
<evidence type="ECO:0000256" key="3">
    <source>
        <dbReference type="ARBA" id="ARBA00018035"/>
    </source>
</evidence>
<evidence type="ECO:0000256" key="6">
    <source>
        <dbReference type="ARBA" id="ARBA00022729"/>
    </source>
</evidence>
<protein>
    <recommendedName>
        <fullName evidence="3">Bursicon</fullName>
    </recommendedName>
    <alternativeName>
        <fullName evidence="8">Bursicon subunit alpha</fullName>
    </alternativeName>
</protein>
<sequence>MLVESGATVGSWRGNGVGSHWLGNDLCRLRRVIHVLRHAGCLPKSIPSFACQGRCSSHVQLRLDADLRLERSCMCCQEVGEREAHVRLKCAGDTVGYRRVKTYAPLECMCRPCA</sequence>
<dbReference type="PROSITE" id="PS01225">
    <property type="entry name" value="CTCK_2"/>
    <property type="match status" value="1"/>
</dbReference>
<keyword evidence="11" id="KW-1185">Reference proteome</keyword>
<dbReference type="InterPro" id="IPR029034">
    <property type="entry name" value="Cystine-knot_cytokine"/>
</dbReference>
<keyword evidence="5" id="KW-0372">Hormone</keyword>
<reference evidence="12" key="1">
    <citation type="submission" date="2025-08" db="UniProtKB">
        <authorList>
            <consortium name="RefSeq"/>
        </authorList>
    </citation>
    <scope>IDENTIFICATION</scope>
</reference>
<dbReference type="PANTHER" id="PTHR15283:SF7">
    <property type="entry name" value="BURSICON"/>
    <property type="match status" value="1"/>
</dbReference>
<evidence type="ECO:0000259" key="10">
    <source>
        <dbReference type="PROSITE" id="PS01225"/>
    </source>
</evidence>
<evidence type="ECO:0000256" key="5">
    <source>
        <dbReference type="ARBA" id="ARBA00022702"/>
    </source>
</evidence>
<comment type="subcellular location">
    <subcellularLocation>
        <location evidence="1">Secreted</location>
    </subcellularLocation>
</comment>
<dbReference type="Pfam" id="PF03045">
    <property type="entry name" value="DAN"/>
    <property type="match status" value="1"/>
</dbReference>
<evidence type="ECO:0000256" key="2">
    <source>
        <dbReference type="ARBA" id="ARBA00011633"/>
    </source>
</evidence>
<keyword evidence="6" id="KW-0732">Signal</keyword>
<dbReference type="GeneID" id="106808296"/>
<organism evidence="11 12">
    <name type="scientific">Priapulus caudatus</name>
    <name type="common">Priapulid worm</name>
    <dbReference type="NCBI Taxonomy" id="37621"/>
    <lineage>
        <taxon>Eukaryota</taxon>
        <taxon>Metazoa</taxon>
        <taxon>Ecdysozoa</taxon>
        <taxon>Scalidophora</taxon>
        <taxon>Priapulida</taxon>
        <taxon>Priapulimorpha</taxon>
        <taxon>Priapulimorphida</taxon>
        <taxon>Priapulidae</taxon>
        <taxon>Priapulus</taxon>
    </lineage>
</organism>
<evidence type="ECO:0000256" key="1">
    <source>
        <dbReference type="ARBA" id="ARBA00004613"/>
    </source>
</evidence>
<dbReference type="Gene3D" id="2.10.90.10">
    <property type="entry name" value="Cystine-knot cytokines"/>
    <property type="match status" value="1"/>
</dbReference>
<dbReference type="InterPro" id="IPR006207">
    <property type="entry name" value="Cys_knot_C"/>
</dbReference>
<proteinExistence type="predicted"/>
<evidence type="ECO:0000313" key="11">
    <source>
        <dbReference type="Proteomes" id="UP000695022"/>
    </source>
</evidence>
<dbReference type="RefSeq" id="XP_014666437.1">
    <property type="nucleotide sequence ID" value="XM_014810951.1"/>
</dbReference>
<name>A0ABM1E2L6_PRICU</name>
<comment type="subunit">
    <text evidence="2">Heterodimer of burs and pburs.</text>
</comment>
<comment type="caution">
    <text evidence="9">Lacks conserved residue(s) required for the propagation of feature annotation.</text>
</comment>
<evidence type="ECO:0000256" key="8">
    <source>
        <dbReference type="ARBA" id="ARBA00029634"/>
    </source>
</evidence>
<evidence type="ECO:0000256" key="9">
    <source>
        <dbReference type="PROSITE-ProRule" id="PRU00039"/>
    </source>
</evidence>
<evidence type="ECO:0000313" key="12">
    <source>
        <dbReference type="RefSeq" id="XP_014666437.1"/>
    </source>
</evidence>
<keyword evidence="4" id="KW-0964">Secreted</keyword>
<keyword evidence="7 9" id="KW-1015">Disulfide bond</keyword>
<dbReference type="PANTHER" id="PTHR15283">
    <property type="entry name" value="GREMLIN 1"/>
    <property type="match status" value="1"/>
</dbReference>
<evidence type="ECO:0000256" key="7">
    <source>
        <dbReference type="ARBA" id="ARBA00023157"/>
    </source>
</evidence>
<feature type="disulfide bond" evidence="9">
    <location>
        <begin position="41"/>
        <end position="90"/>
    </location>
</feature>
<dbReference type="SMART" id="SM00041">
    <property type="entry name" value="CT"/>
    <property type="match status" value="1"/>
</dbReference>
<dbReference type="Proteomes" id="UP000695022">
    <property type="component" value="Unplaced"/>
</dbReference>
<feature type="domain" description="CTCK" evidence="10">
    <location>
        <begin position="27"/>
        <end position="114"/>
    </location>
</feature>
<evidence type="ECO:0000256" key="4">
    <source>
        <dbReference type="ARBA" id="ARBA00022525"/>
    </source>
</evidence>
<gene>
    <name evidence="12" type="primary">LOC106808296</name>
</gene>
<dbReference type="InterPro" id="IPR004133">
    <property type="entry name" value="DAN_dom"/>
</dbReference>